<dbReference type="CDD" id="cd06558">
    <property type="entry name" value="crotonase-like"/>
    <property type="match status" value="1"/>
</dbReference>
<dbReference type="InterPro" id="IPR014748">
    <property type="entry name" value="Enoyl-CoA_hydra_C"/>
</dbReference>
<organism evidence="2 3">
    <name type="scientific">Delftia acidovorans</name>
    <name type="common">Pseudomonas acidovorans</name>
    <name type="synonym">Comamonas acidovorans</name>
    <dbReference type="NCBI Taxonomy" id="80866"/>
    <lineage>
        <taxon>Bacteria</taxon>
        <taxon>Pseudomonadati</taxon>
        <taxon>Pseudomonadota</taxon>
        <taxon>Betaproteobacteria</taxon>
        <taxon>Burkholderiales</taxon>
        <taxon>Comamonadaceae</taxon>
        <taxon>Delftia</taxon>
    </lineage>
</organism>
<dbReference type="PANTHER" id="PTHR42964:SF1">
    <property type="entry name" value="POLYKETIDE BIOSYNTHESIS ENOYL-COA HYDRATASE PKSH-RELATED"/>
    <property type="match status" value="1"/>
</dbReference>
<evidence type="ECO:0000313" key="2">
    <source>
        <dbReference type="EMBL" id="QPS11422.1"/>
    </source>
</evidence>
<gene>
    <name evidence="2" type="ORF">I6G66_07325</name>
</gene>
<dbReference type="EMBL" id="CP065668">
    <property type="protein sequence ID" value="QPS11422.1"/>
    <property type="molecule type" value="Genomic_DNA"/>
</dbReference>
<evidence type="ECO:0000256" key="1">
    <source>
        <dbReference type="ARBA" id="ARBA00005254"/>
    </source>
</evidence>
<evidence type="ECO:0000313" key="3">
    <source>
        <dbReference type="Proteomes" id="UP000594778"/>
    </source>
</evidence>
<comment type="similarity">
    <text evidence="1">Belongs to the enoyl-CoA hydratase/isomerase family.</text>
</comment>
<dbReference type="Pfam" id="PF00378">
    <property type="entry name" value="ECH_1"/>
    <property type="match status" value="1"/>
</dbReference>
<dbReference type="Gene3D" id="1.10.12.10">
    <property type="entry name" value="Lyase 2-enoyl-coa Hydratase, Chain A, domain 2"/>
    <property type="match status" value="1"/>
</dbReference>
<accession>A0A7T2SA13</accession>
<dbReference type="AlphaFoldDB" id="A0A7T2SA13"/>
<reference evidence="2 3" key="1">
    <citation type="submission" date="2020-12" db="EMBL/GenBank/DDBJ databases">
        <title>FDA dAtabase for Regulatory Grade micrObial Sequences (FDA-ARGOS): Supporting development and validation of Infectious Disease Dx tests.</title>
        <authorList>
            <person name="Sproer C."/>
            <person name="Gronow S."/>
            <person name="Severitt S."/>
            <person name="Schroder I."/>
            <person name="Tallon L."/>
            <person name="Sadzewicz L."/>
            <person name="Zhao X."/>
            <person name="Boylan J."/>
            <person name="Ott S."/>
            <person name="Bowen H."/>
            <person name="Vavikolanu K."/>
            <person name="Mehta A."/>
            <person name="Aluvathingal J."/>
            <person name="Nadendla S."/>
            <person name="Lowell S."/>
            <person name="Myers T."/>
            <person name="Yan Y."/>
            <person name="Sichtig H."/>
        </authorList>
    </citation>
    <scope>NUCLEOTIDE SEQUENCE [LARGE SCALE GENOMIC DNA]</scope>
    <source>
        <strain evidence="2 3">FDAARGOS_909</strain>
    </source>
</reference>
<dbReference type="InterPro" id="IPR029045">
    <property type="entry name" value="ClpP/crotonase-like_dom_sf"/>
</dbReference>
<dbReference type="GO" id="GO:0016853">
    <property type="term" value="F:isomerase activity"/>
    <property type="evidence" value="ECO:0007669"/>
    <property type="project" value="UniProtKB-KW"/>
</dbReference>
<dbReference type="Proteomes" id="UP000594778">
    <property type="component" value="Chromosome"/>
</dbReference>
<name>A0A7T2SA13_DELAC</name>
<dbReference type="PANTHER" id="PTHR42964">
    <property type="entry name" value="ENOYL-COA HYDRATASE"/>
    <property type="match status" value="1"/>
</dbReference>
<dbReference type="SUPFAM" id="SSF52096">
    <property type="entry name" value="ClpP/crotonase"/>
    <property type="match status" value="1"/>
</dbReference>
<dbReference type="InterPro" id="IPR051683">
    <property type="entry name" value="Enoyl-CoA_Hydratase/Isomerase"/>
</dbReference>
<dbReference type="InterPro" id="IPR001753">
    <property type="entry name" value="Enoyl-CoA_hydra/iso"/>
</dbReference>
<sequence length="283" mass="29276">MLDQAAPACVLRTIDGPVCTIHLNRAEARNPLGADTVQALSQAVREASQAPGVRAIVFTAAGTAFSAGGNLGNLQDRLDAPAGRDGRDPIAAGNRRYGDFLTELSRVPQVTMACVQGPAMGGGAGLACAVDIAIGSPLARFGFPEASIGLVPGQILPFVAARLGLQAARRLVLTAERIDAAEAHRIGLLDYLAESPQELMPLVRRVLRSIVATAPQASAATKRLLGGLPVAPLPASEALQGYLDAAADLFARQMRSEAPEGVAAARERRPASWNQAAGLNLGI</sequence>
<proteinExistence type="inferred from homology"/>
<keyword evidence="2" id="KW-0413">Isomerase</keyword>
<dbReference type="Gene3D" id="3.90.226.10">
    <property type="entry name" value="2-enoyl-CoA Hydratase, Chain A, domain 1"/>
    <property type="match status" value="1"/>
</dbReference>
<protein>
    <submittedName>
        <fullName evidence="2">Enoyl-CoA hydratase/isomerase family protein</fullName>
    </submittedName>
</protein>